<keyword evidence="1" id="KW-0812">Transmembrane</keyword>
<protein>
    <submittedName>
        <fullName evidence="2">(rape) hypothetical protein</fullName>
    </submittedName>
</protein>
<keyword evidence="1" id="KW-1133">Transmembrane helix</keyword>
<sequence length="38" mass="4372">MPSVRRGYAVPKFIFILAMLVLGVKMYSSVDVVRDYCF</sequence>
<dbReference type="AlphaFoldDB" id="A0A816SAW4"/>
<gene>
    <name evidence="2" type="ORF">DARMORV10_A06P14800.1</name>
</gene>
<dbReference type="Proteomes" id="UP001295469">
    <property type="component" value="Chromosome A06"/>
</dbReference>
<evidence type="ECO:0000256" key="1">
    <source>
        <dbReference type="SAM" id="Phobius"/>
    </source>
</evidence>
<accession>A0A816SAW4</accession>
<keyword evidence="1" id="KW-0472">Membrane</keyword>
<reference evidence="2" key="1">
    <citation type="submission" date="2021-01" db="EMBL/GenBank/DDBJ databases">
        <authorList>
            <consortium name="Genoscope - CEA"/>
            <person name="William W."/>
        </authorList>
    </citation>
    <scope>NUCLEOTIDE SEQUENCE</scope>
</reference>
<feature type="transmembrane region" description="Helical" evidence="1">
    <location>
        <begin position="12"/>
        <end position="30"/>
    </location>
</feature>
<proteinExistence type="predicted"/>
<dbReference type="EMBL" id="HG994360">
    <property type="protein sequence ID" value="CAF2084084.1"/>
    <property type="molecule type" value="Genomic_DNA"/>
</dbReference>
<name>A0A816SAW4_BRANA</name>
<evidence type="ECO:0000313" key="2">
    <source>
        <dbReference type="EMBL" id="CAF2084084.1"/>
    </source>
</evidence>
<organism evidence="2">
    <name type="scientific">Brassica napus</name>
    <name type="common">Rape</name>
    <dbReference type="NCBI Taxonomy" id="3708"/>
    <lineage>
        <taxon>Eukaryota</taxon>
        <taxon>Viridiplantae</taxon>
        <taxon>Streptophyta</taxon>
        <taxon>Embryophyta</taxon>
        <taxon>Tracheophyta</taxon>
        <taxon>Spermatophyta</taxon>
        <taxon>Magnoliopsida</taxon>
        <taxon>eudicotyledons</taxon>
        <taxon>Gunneridae</taxon>
        <taxon>Pentapetalae</taxon>
        <taxon>rosids</taxon>
        <taxon>malvids</taxon>
        <taxon>Brassicales</taxon>
        <taxon>Brassicaceae</taxon>
        <taxon>Brassiceae</taxon>
        <taxon>Brassica</taxon>
    </lineage>
</organism>